<evidence type="ECO:0000313" key="2">
    <source>
        <dbReference type="EMBL" id="QVI60907.1"/>
    </source>
</evidence>
<dbReference type="RefSeq" id="WP_207341233.1">
    <property type="nucleotide sequence ID" value="NZ_CP074405.1"/>
</dbReference>
<keyword evidence="1" id="KW-0472">Membrane</keyword>
<accession>A0ABX8D077</accession>
<organism evidence="2 3">
    <name type="scientific">Cellulomonas wangleii</name>
    <dbReference type="NCBI Taxonomy" id="2816956"/>
    <lineage>
        <taxon>Bacteria</taxon>
        <taxon>Bacillati</taxon>
        <taxon>Actinomycetota</taxon>
        <taxon>Actinomycetes</taxon>
        <taxon>Micrococcales</taxon>
        <taxon>Cellulomonadaceae</taxon>
        <taxon>Cellulomonas</taxon>
    </lineage>
</organism>
<proteinExistence type="predicted"/>
<keyword evidence="1" id="KW-1133">Transmembrane helix</keyword>
<protein>
    <submittedName>
        <fullName evidence="2">Uncharacterized protein</fullName>
    </submittedName>
</protein>
<reference evidence="2 3" key="1">
    <citation type="submission" date="2021-05" db="EMBL/GenBank/DDBJ databases">
        <title>Novel species in genus Cellulomonas.</title>
        <authorList>
            <person name="Zhang G."/>
        </authorList>
    </citation>
    <scope>NUCLEOTIDE SEQUENCE [LARGE SCALE GENOMIC DNA]</scope>
    <source>
        <strain evidence="3">zg-ZUI222</strain>
    </source>
</reference>
<keyword evidence="1" id="KW-0812">Transmembrane</keyword>
<keyword evidence="3" id="KW-1185">Reference proteome</keyword>
<dbReference type="EMBL" id="CP074405">
    <property type="protein sequence ID" value="QVI60907.1"/>
    <property type="molecule type" value="Genomic_DNA"/>
</dbReference>
<evidence type="ECO:0000256" key="1">
    <source>
        <dbReference type="SAM" id="Phobius"/>
    </source>
</evidence>
<dbReference type="Proteomes" id="UP000677804">
    <property type="component" value="Chromosome"/>
</dbReference>
<evidence type="ECO:0000313" key="3">
    <source>
        <dbReference type="Proteomes" id="UP000677804"/>
    </source>
</evidence>
<name>A0ABX8D077_9CELL</name>
<gene>
    <name evidence="2" type="ORF">KG103_10150</name>
</gene>
<feature type="transmembrane region" description="Helical" evidence="1">
    <location>
        <begin position="22"/>
        <end position="44"/>
    </location>
</feature>
<sequence length="118" mass="13256">MPAATTEAATEPIWTEAWLADFLQSSGFAGVLAVAAAFVAYLAARHTANRNTAAARELQARERWWTMFNWMQDEMATLDLPRATMVARALEAEAKTRFEREVLAATILRFLLTRRGRP</sequence>